<feature type="transmembrane region" description="Helical" evidence="1">
    <location>
        <begin position="52"/>
        <end position="71"/>
    </location>
</feature>
<gene>
    <name evidence="2" type="ORF">SAMN05660909_00955</name>
</gene>
<evidence type="ECO:0000256" key="1">
    <source>
        <dbReference type="SAM" id="Phobius"/>
    </source>
</evidence>
<dbReference type="EMBL" id="FNRL01000003">
    <property type="protein sequence ID" value="SEA14838.1"/>
    <property type="molecule type" value="Genomic_DNA"/>
</dbReference>
<evidence type="ECO:0000313" key="2">
    <source>
        <dbReference type="EMBL" id="SEA14838.1"/>
    </source>
</evidence>
<keyword evidence="1" id="KW-0472">Membrane</keyword>
<keyword evidence="1" id="KW-1133">Transmembrane helix</keyword>
<keyword evidence="1" id="KW-0812">Transmembrane</keyword>
<dbReference type="OrthoDB" id="1488930at2"/>
<protein>
    <recommendedName>
        <fullName evidence="4">Patatin-like phospholipase</fullName>
    </recommendedName>
</protein>
<name>A0A1H3YUS6_9BACT</name>
<evidence type="ECO:0000313" key="3">
    <source>
        <dbReference type="Proteomes" id="UP000199656"/>
    </source>
</evidence>
<proteinExistence type="predicted"/>
<feature type="transmembrane region" description="Helical" evidence="1">
    <location>
        <begin position="216"/>
        <end position="237"/>
    </location>
</feature>
<sequence length="677" mass="76950">MSRFLSYVNDTWRVLYPVLFSIALLLLGYFCFVNNDQGRDFSTAVIEDRYSFNYFIRSAIALIIWSLSLWYTARILLRLKMIDYSNFGYTRFLIKWLPRVFGVIPVLIFIVALFSVRSTVPTYNIVYFCIYVISYAALGVSIMLFLVYRSRLARKMNIEMMPDSERFNPSQSSLKGVMSAGVTGIVIYIVLLVNLLLFTIFLLPVSAGIASYLHPATIVLLGLSFYTIVFAVIIANFNLRKSPLGVLVLIYIISISHCNDNSVLRTIDDRPLPARETVKSNIKNWLAARLPIHPDTASSRKKIYPIVLIAAEGGGIRAMDWTAMVLQHLNNLHPELYKHVYAISSVSGGGVGSVFFQAYYRDRNSQYIHQPTPVCDSLFRKAIGSDFLSDVTGAFIFQDNLQRIIPFAIPYFNRNRKLEDSWSYGYSHYLQANTFEEPFLSLWQKDTTLKYFIPNMLINGVLAESGQKAITTNLDIKSDSSGLFDDEIDVIKTLGRDVPLKTAASLCSRFPMITSGGLLKRGDSTAIGHIVDGGYKENTGIETMWQLMALMRPYIEQMEDSFKVRLPLYLVYIQNSPVTHPNSEASLKAVTTLPDITTILTGFMNAWDRRTPTFTGLSNKVFNESKLNESYRFYSISLNRDEVQLPLGWYLSKTAHNYIWQEAGRIQVPPLILKQFE</sequence>
<feature type="transmembrane region" description="Helical" evidence="1">
    <location>
        <begin position="125"/>
        <end position="148"/>
    </location>
</feature>
<dbReference type="Proteomes" id="UP000199656">
    <property type="component" value="Unassembled WGS sequence"/>
</dbReference>
<keyword evidence="3" id="KW-1185">Reference proteome</keyword>
<feature type="transmembrane region" description="Helical" evidence="1">
    <location>
        <begin position="12"/>
        <end position="32"/>
    </location>
</feature>
<evidence type="ECO:0008006" key="4">
    <source>
        <dbReference type="Google" id="ProtNLM"/>
    </source>
</evidence>
<organism evidence="2 3">
    <name type="scientific">Chitinophaga terrae</name>
    <name type="common">ex Kim and Jung 2007</name>
    <dbReference type="NCBI Taxonomy" id="408074"/>
    <lineage>
        <taxon>Bacteria</taxon>
        <taxon>Pseudomonadati</taxon>
        <taxon>Bacteroidota</taxon>
        <taxon>Chitinophagia</taxon>
        <taxon>Chitinophagales</taxon>
        <taxon>Chitinophagaceae</taxon>
        <taxon>Chitinophaga</taxon>
    </lineage>
</organism>
<dbReference type="STRING" id="408074.SAMN05660909_00955"/>
<dbReference type="AlphaFoldDB" id="A0A1H3YUS6"/>
<feature type="transmembrane region" description="Helical" evidence="1">
    <location>
        <begin position="92"/>
        <end position="113"/>
    </location>
</feature>
<reference evidence="3" key="1">
    <citation type="submission" date="2016-10" db="EMBL/GenBank/DDBJ databases">
        <authorList>
            <person name="Varghese N."/>
            <person name="Submissions S."/>
        </authorList>
    </citation>
    <scope>NUCLEOTIDE SEQUENCE [LARGE SCALE GENOMIC DNA]</scope>
    <source>
        <strain evidence="3">DSM 23920</strain>
    </source>
</reference>
<feature type="transmembrane region" description="Helical" evidence="1">
    <location>
        <begin position="185"/>
        <end position="210"/>
    </location>
</feature>
<dbReference type="RefSeq" id="WP_089759208.1">
    <property type="nucleotide sequence ID" value="NZ_BKAT01000002.1"/>
</dbReference>
<accession>A0A1H3YUS6</accession>